<keyword evidence="3" id="KW-0472">Membrane</keyword>
<feature type="transmembrane region" description="Helical" evidence="3">
    <location>
        <begin position="55"/>
        <end position="79"/>
    </location>
</feature>
<evidence type="ECO:0000256" key="2">
    <source>
        <dbReference type="SAM" id="MobiDB-lite"/>
    </source>
</evidence>
<dbReference type="Gene3D" id="2.40.260.10">
    <property type="entry name" value="Sortase"/>
    <property type="match status" value="1"/>
</dbReference>
<feature type="transmembrane region" description="Helical" evidence="3">
    <location>
        <begin position="271"/>
        <end position="292"/>
    </location>
</feature>
<dbReference type="RefSeq" id="WP_344733079.1">
    <property type="nucleotide sequence ID" value="NZ_BAAAZH010000012.1"/>
</dbReference>
<gene>
    <name evidence="4" type="ORF">GCM10022215_18820</name>
</gene>
<name>A0ABP7XJF4_9ACTN</name>
<keyword evidence="3" id="KW-0812">Transmembrane</keyword>
<keyword evidence="1" id="KW-0378">Hydrolase</keyword>
<feature type="region of interest" description="Disordered" evidence="2">
    <location>
        <begin position="1"/>
        <end position="28"/>
    </location>
</feature>
<protein>
    <submittedName>
        <fullName evidence="4">Sortase</fullName>
    </submittedName>
</protein>
<dbReference type="SUPFAM" id="SSF63817">
    <property type="entry name" value="Sortase"/>
    <property type="match status" value="1"/>
</dbReference>
<evidence type="ECO:0000313" key="5">
    <source>
        <dbReference type="Proteomes" id="UP001501495"/>
    </source>
</evidence>
<keyword evidence="3" id="KW-1133">Transmembrane helix</keyword>
<feature type="transmembrane region" description="Helical" evidence="3">
    <location>
        <begin position="298"/>
        <end position="320"/>
    </location>
</feature>
<comment type="caution">
    <text evidence="4">The sequence shown here is derived from an EMBL/GenBank/DDBJ whole genome shotgun (WGS) entry which is preliminary data.</text>
</comment>
<keyword evidence="5" id="KW-1185">Reference proteome</keyword>
<reference evidence="5" key="1">
    <citation type="journal article" date="2019" name="Int. J. Syst. Evol. Microbiol.">
        <title>The Global Catalogue of Microorganisms (GCM) 10K type strain sequencing project: providing services to taxonomists for standard genome sequencing and annotation.</title>
        <authorList>
            <consortium name="The Broad Institute Genomics Platform"/>
            <consortium name="The Broad Institute Genome Sequencing Center for Infectious Disease"/>
            <person name="Wu L."/>
            <person name="Ma J."/>
        </authorList>
    </citation>
    <scope>NUCLEOTIDE SEQUENCE [LARGE SCALE GENOMIC DNA]</scope>
    <source>
        <strain evidence="5">JCM 16703</strain>
    </source>
</reference>
<dbReference type="EMBL" id="BAAAZH010000012">
    <property type="protein sequence ID" value="GAA4117805.1"/>
    <property type="molecule type" value="Genomic_DNA"/>
</dbReference>
<accession>A0ABP7XJF4</accession>
<dbReference type="Proteomes" id="UP001501495">
    <property type="component" value="Unassembled WGS sequence"/>
</dbReference>
<dbReference type="InterPro" id="IPR023365">
    <property type="entry name" value="Sortase_dom-sf"/>
</dbReference>
<evidence type="ECO:0000256" key="1">
    <source>
        <dbReference type="ARBA" id="ARBA00022801"/>
    </source>
</evidence>
<evidence type="ECO:0000313" key="4">
    <source>
        <dbReference type="EMBL" id="GAA4117805.1"/>
    </source>
</evidence>
<dbReference type="Pfam" id="PF04203">
    <property type="entry name" value="Sortase"/>
    <property type="match status" value="1"/>
</dbReference>
<organism evidence="4 5">
    <name type="scientific">Nocardioides fonticola</name>
    <dbReference type="NCBI Taxonomy" id="450363"/>
    <lineage>
        <taxon>Bacteria</taxon>
        <taxon>Bacillati</taxon>
        <taxon>Actinomycetota</taxon>
        <taxon>Actinomycetes</taxon>
        <taxon>Propionibacteriales</taxon>
        <taxon>Nocardioidaceae</taxon>
        <taxon>Nocardioides</taxon>
    </lineage>
</organism>
<proteinExistence type="predicted"/>
<dbReference type="InterPro" id="IPR042003">
    <property type="entry name" value="Sortase_E"/>
</dbReference>
<evidence type="ECO:0000256" key="3">
    <source>
        <dbReference type="SAM" id="Phobius"/>
    </source>
</evidence>
<dbReference type="CDD" id="cd05830">
    <property type="entry name" value="Sortase_E"/>
    <property type="match status" value="1"/>
</dbReference>
<sequence length="327" mass="34258">MSAPTLDPQVTPPPAPEPRRRGSGRLGQSVVRLRDRVLERLTSRPRPVSPSEEPAFVLSSAFTMIAVVCLWAVAQLLFFSDLSQSRAQDLLYREFRTAVASGTASLGPVSEVDSPVALLRIPAIGLEQVVVEGTASGDTQLGPGHQRTTVLPGQVGTSVVMGRAATYGAPFADITALKPGDTIEAVTGQGTVEFKVLDIRRAGDPYPQPRAATAARLTLVTAEGSGSLSSLTPDRAVYVDAEAAKGFPAPAGLPTVLPESEQVMAHDTSGLPLLALCLALLLATTLGVVAARQRYSAALVWVVTLPVVIALSWATTDVAARLLPNLM</sequence>
<dbReference type="InterPro" id="IPR005754">
    <property type="entry name" value="Sortase"/>
</dbReference>